<dbReference type="SUPFAM" id="SSF103481">
    <property type="entry name" value="Multidrug resistance efflux transporter EmrE"/>
    <property type="match status" value="2"/>
</dbReference>
<evidence type="ECO:0000256" key="3">
    <source>
        <dbReference type="ARBA" id="ARBA00022692"/>
    </source>
</evidence>
<dbReference type="Pfam" id="PF00892">
    <property type="entry name" value="EamA"/>
    <property type="match status" value="2"/>
</dbReference>
<dbReference type="InterPro" id="IPR000620">
    <property type="entry name" value="EamA_dom"/>
</dbReference>
<keyword evidence="3 6" id="KW-0812">Transmembrane</keyword>
<dbReference type="EMBL" id="BAAASR010000002">
    <property type="protein sequence ID" value="GAA2478122.1"/>
    <property type="molecule type" value="Genomic_DNA"/>
</dbReference>
<keyword evidence="4 6" id="KW-1133">Transmembrane helix</keyword>
<dbReference type="InterPro" id="IPR050638">
    <property type="entry name" value="AA-Vitamin_Transporters"/>
</dbReference>
<feature type="transmembrane region" description="Helical" evidence="6">
    <location>
        <begin position="208"/>
        <end position="226"/>
    </location>
</feature>
<feature type="transmembrane region" description="Helical" evidence="6">
    <location>
        <begin position="238"/>
        <end position="257"/>
    </location>
</feature>
<evidence type="ECO:0000313" key="8">
    <source>
        <dbReference type="EMBL" id="GAA2478122.1"/>
    </source>
</evidence>
<keyword evidence="5 6" id="KW-0472">Membrane</keyword>
<feature type="transmembrane region" description="Helical" evidence="6">
    <location>
        <begin position="35"/>
        <end position="53"/>
    </location>
</feature>
<feature type="transmembrane region" description="Helical" evidence="6">
    <location>
        <begin position="119"/>
        <end position="138"/>
    </location>
</feature>
<accession>A0ABN3L5E5</accession>
<evidence type="ECO:0000256" key="6">
    <source>
        <dbReference type="SAM" id="Phobius"/>
    </source>
</evidence>
<comment type="subcellular location">
    <subcellularLocation>
        <location evidence="1">Membrane</location>
        <topology evidence="1">Multi-pass membrane protein</topology>
    </subcellularLocation>
</comment>
<proteinExistence type="inferred from homology"/>
<reference evidence="8 9" key="1">
    <citation type="journal article" date="2019" name="Int. J. Syst. Evol. Microbiol.">
        <title>The Global Catalogue of Microorganisms (GCM) 10K type strain sequencing project: providing services to taxonomists for standard genome sequencing and annotation.</title>
        <authorList>
            <consortium name="The Broad Institute Genomics Platform"/>
            <consortium name="The Broad Institute Genome Sequencing Center for Infectious Disease"/>
            <person name="Wu L."/>
            <person name="Ma J."/>
        </authorList>
    </citation>
    <scope>NUCLEOTIDE SEQUENCE [LARGE SCALE GENOMIC DNA]</scope>
    <source>
        <strain evidence="8 9">JCM 5062</strain>
    </source>
</reference>
<evidence type="ECO:0000256" key="1">
    <source>
        <dbReference type="ARBA" id="ARBA00004141"/>
    </source>
</evidence>
<comment type="similarity">
    <text evidence="2">Belongs to the EamA transporter family.</text>
</comment>
<feature type="transmembrane region" description="Helical" evidence="6">
    <location>
        <begin position="91"/>
        <end position="112"/>
    </location>
</feature>
<dbReference type="InterPro" id="IPR037185">
    <property type="entry name" value="EmrE-like"/>
</dbReference>
<name>A0ABN3L5E5_9ACTN</name>
<evidence type="ECO:0000259" key="7">
    <source>
        <dbReference type="Pfam" id="PF00892"/>
    </source>
</evidence>
<evidence type="ECO:0000313" key="9">
    <source>
        <dbReference type="Proteomes" id="UP001499942"/>
    </source>
</evidence>
<evidence type="ECO:0000256" key="4">
    <source>
        <dbReference type="ARBA" id="ARBA00022989"/>
    </source>
</evidence>
<protein>
    <submittedName>
        <fullName evidence="8">EamA family transporter</fullName>
    </submittedName>
</protein>
<sequence length="308" mass="31559">MSRNAAVLGLTALAPISWGSTYAVTTEFLPPDRPLFTGMVRALAAGPALLALTRTLPRGAWWWRSAVLGALNIGVFFPLLFLAAYRLPGGPAAVVGSVGPLFVVGLAALLLGERPTVRTVLAAVAAAFGVSLVVLEAGAAFDPLGVGAGLASTASMSAGTVLTKRWGRPEGVGPLTMTGWQLSFGGLLITPVAFLVEGAPPALDGRGVAGYAYLALANTAVSYWLWLRGIERLPATSVTLLGPLSPITAAVIGWAALGQALGPVQLAGMAVAFGATLAGQWTPRRTFSSTESIDKKSSIDLTASGLRR</sequence>
<feature type="transmembrane region" description="Helical" evidence="6">
    <location>
        <begin position="65"/>
        <end position="85"/>
    </location>
</feature>
<gene>
    <name evidence="8" type="ORF">GCM10010393_05440</name>
</gene>
<dbReference type="RefSeq" id="WP_344355886.1">
    <property type="nucleotide sequence ID" value="NZ_BAAASR010000002.1"/>
</dbReference>
<organism evidence="8 9">
    <name type="scientific">Streptomyces gobitricini</name>
    <dbReference type="NCBI Taxonomy" id="68211"/>
    <lineage>
        <taxon>Bacteria</taxon>
        <taxon>Bacillati</taxon>
        <taxon>Actinomycetota</taxon>
        <taxon>Actinomycetes</taxon>
        <taxon>Kitasatosporales</taxon>
        <taxon>Streptomycetaceae</taxon>
        <taxon>Streptomyces</taxon>
    </lineage>
</organism>
<comment type="caution">
    <text evidence="8">The sequence shown here is derived from an EMBL/GenBank/DDBJ whole genome shotgun (WGS) entry which is preliminary data.</text>
</comment>
<feature type="domain" description="EamA" evidence="7">
    <location>
        <begin position="145"/>
        <end position="277"/>
    </location>
</feature>
<dbReference type="Proteomes" id="UP001499942">
    <property type="component" value="Unassembled WGS sequence"/>
</dbReference>
<feature type="domain" description="EamA" evidence="7">
    <location>
        <begin position="10"/>
        <end position="134"/>
    </location>
</feature>
<dbReference type="PANTHER" id="PTHR32322">
    <property type="entry name" value="INNER MEMBRANE TRANSPORTER"/>
    <property type="match status" value="1"/>
</dbReference>
<keyword evidence="9" id="KW-1185">Reference proteome</keyword>
<dbReference type="PANTHER" id="PTHR32322:SF2">
    <property type="entry name" value="EAMA DOMAIN-CONTAINING PROTEIN"/>
    <property type="match status" value="1"/>
</dbReference>
<evidence type="ECO:0000256" key="2">
    <source>
        <dbReference type="ARBA" id="ARBA00007362"/>
    </source>
</evidence>
<evidence type="ECO:0000256" key="5">
    <source>
        <dbReference type="ARBA" id="ARBA00023136"/>
    </source>
</evidence>